<reference evidence="3" key="1">
    <citation type="submission" date="2021-02" db="EMBL/GenBank/DDBJ databases">
        <title>Natrosporangium hydrolyticum gen. nov., sp. nov, a haloalkaliphilic actinobacterium from a soda solonchak soil.</title>
        <authorList>
            <person name="Sorokin D.Y."/>
            <person name="Khijniak T.V."/>
            <person name="Zakharycheva A.P."/>
            <person name="Boueva O.V."/>
            <person name="Ariskina E.V."/>
            <person name="Hahnke R.L."/>
            <person name="Bunk B."/>
            <person name="Sproer C."/>
            <person name="Schumann P."/>
            <person name="Evtushenko L.I."/>
            <person name="Kublanov I.V."/>
        </authorList>
    </citation>
    <scope>NUCLEOTIDE SEQUENCE</scope>
    <source>
        <strain evidence="3">DSM 106523</strain>
    </source>
</reference>
<name>A0A895Y8K3_9ACTN</name>
<dbReference type="InterPro" id="IPR058498">
    <property type="entry name" value="DUF8185"/>
</dbReference>
<organism evidence="3 4">
    <name type="scientific">Natronosporangium hydrolyticum</name>
    <dbReference type="NCBI Taxonomy" id="2811111"/>
    <lineage>
        <taxon>Bacteria</taxon>
        <taxon>Bacillati</taxon>
        <taxon>Actinomycetota</taxon>
        <taxon>Actinomycetes</taxon>
        <taxon>Micromonosporales</taxon>
        <taxon>Micromonosporaceae</taxon>
        <taxon>Natronosporangium</taxon>
    </lineage>
</organism>
<dbReference type="KEGG" id="nhy:JQS43_19135"/>
<dbReference type="RefSeq" id="WP_239675770.1">
    <property type="nucleotide sequence ID" value="NZ_CP070499.1"/>
</dbReference>
<sequence>MADRVAGQFVPSDDARVFLGRLTRLDPMAVVRLRPVAAIGSSPSRVALWACLPWGTLVTREVEGPAPGDATVAASALLDADDGQLPQRRDSEWRWPLPPEASEVMEEIPAETLRQVATAAAGTLRDVSAHGLAGRTVGVRVLREALLDHVPIVVSADGDDSARIEVPQRLVQAMVRMGFLGAEAADEPSVRVRVAGRWVGLSARYGTAWLPPKSGPLTVLTG</sequence>
<evidence type="ECO:0000259" key="1">
    <source>
        <dbReference type="Pfam" id="PF26035"/>
    </source>
</evidence>
<dbReference type="EMBL" id="CP070499">
    <property type="protein sequence ID" value="QSB13671.1"/>
    <property type="molecule type" value="Genomic_DNA"/>
</dbReference>
<gene>
    <name evidence="3" type="ORF">JQS43_19135</name>
</gene>
<dbReference type="Proteomes" id="UP000662857">
    <property type="component" value="Chromosome"/>
</dbReference>
<accession>A0A895Y8K3</accession>
<dbReference type="AlphaFoldDB" id="A0A895Y8K3"/>
<evidence type="ECO:0000313" key="3">
    <source>
        <dbReference type="EMBL" id="QSB13671.1"/>
    </source>
</evidence>
<dbReference type="Pfam" id="PF26035">
    <property type="entry name" value="DUF8010"/>
    <property type="match status" value="1"/>
</dbReference>
<feature type="domain" description="DUF8010" evidence="1">
    <location>
        <begin position="13"/>
        <end position="84"/>
    </location>
</feature>
<proteinExistence type="predicted"/>
<evidence type="ECO:0000259" key="2">
    <source>
        <dbReference type="Pfam" id="PF26572"/>
    </source>
</evidence>
<protein>
    <submittedName>
        <fullName evidence="3">Uncharacterized protein</fullName>
    </submittedName>
</protein>
<feature type="domain" description="DUF8185" evidence="2">
    <location>
        <begin position="98"/>
        <end position="212"/>
    </location>
</feature>
<dbReference type="InterPro" id="IPR058323">
    <property type="entry name" value="DUF8010"/>
</dbReference>
<keyword evidence="4" id="KW-1185">Reference proteome</keyword>
<dbReference type="Pfam" id="PF26572">
    <property type="entry name" value="DUF8185"/>
    <property type="match status" value="1"/>
</dbReference>
<evidence type="ECO:0000313" key="4">
    <source>
        <dbReference type="Proteomes" id="UP000662857"/>
    </source>
</evidence>